<dbReference type="Gene3D" id="4.10.240.10">
    <property type="entry name" value="Zn(2)-C6 fungal-type DNA-binding domain"/>
    <property type="match status" value="1"/>
</dbReference>
<feature type="domain" description="Zn(2)-C6 fungal-type" evidence="7">
    <location>
        <begin position="36"/>
        <end position="67"/>
    </location>
</feature>
<dbReference type="GO" id="GO:0006351">
    <property type="term" value="P:DNA-templated transcription"/>
    <property type="evidence" value="ECO:0007669"/>
    <property type="project" value="InterPro"/>
</dbReference>
<keyword evidence="4" id="KW-0804">Transcription</keyword>
<dbReference type="PROSITE" id="PS50048">
    <property type="entry name" value="ZN2_CY6_FUNGAL_2"/>
    <property type="match status" value="1"/>
</dbReference>
<feature type="region of interest" description="Disordered" evidence="6">
    <location>
        <begin position="634"/>
        <end position="731"/>
    </location>
</feature>
<dbReference type="PROSITE" id="PS00463">
    <property type="entry name" value="ZN2_CY6_FUNGAL_1"/>
    <property type="match status" value="1"/>
</dbReference>
<evidence type="ECO:0000256" key="1">
    <source>
        <dbReference type="ARBA" id="ARBA00022723"/>
    </source>
</evidence>
<dbReference type="OrthoDB" id="6509908at2759"/>
<dbReference type="SUPFAM" id="SSF57701">
    <property type="entry name" value="Zn2/Cys6 DNA-binding domain"/>
    <property type="match status" value="1"/>
</dbReference>
<keyword evidence="3" id="KW-0238">DNA-binding</keyword>
<dbReference type="SMART" id="SM00906">
    <property type="entry name" value="Fungal_trans"/>
    <property type="match status" value="1"/>
</dbReference>
<feature type="compositionally biased region" description="Low complexity" evidence="6">
    <location>
        <begin position="686"/>
        <end position="704"/>
    </location>
</feature>
<evidence type="ECO:0000256" key="3">
    <source>
        <dbReference type="ARBA" id="ARBA00023125"/>
    </source>
</evidence>
<keyword evidence="2" id="KW-0805">Transcription regulation</keyword>
<gene>
    <name evidence="8" type="ORF">GJ744_002587</name>
</gene>
<evidence type="ECO:0000313" key="8">
    <source>
        <dbReference type="EMBL" id="KAF7504214.1"/>
    </source>
</evidence>
<evidence type="ECO:0000256" key="2">
    <source>
        <dbReference type="ARBA" id="ARBA00023015"/>
    </source>
</evidence>
<dbReference type="InterPro" id="IPR007219">
    <property type="entry name" value="XnlR_reg_dom"/>
</dbReference>
<evidence type="ECO:0000313" key="9">
    <source>
        <dbReference type="Proteomes" id="UP000606974"/>
    </source>
</evidence>
<feature type="region of interest" description="Disordered" evidence="6">
    <location>
        <begin position="1"/>
        <end position="35"/>
    </location>
</feature>
<dbReference type="EMBL" id="JAACFV010000145">
    <property type="protein sequence ID" value="KAF7504214.1"/>
    <property type="molecule type" value="Genomic_DNA"/>
</dbReference>
<evidence type="ECO:0000256" key="5">
    <source>
        <dbReference type="ARBA" id="ARBA00023242"/>
    </source>
</evidence>
<dbReference type="InterPro" id="IPR036864">
    <property type="entry name" value="Zn2-C6_fun-type_DNA-bd_sf"/>
</dbReference>
<dbReference type="GO" id="GO:0000981">
    <property type="term" value="F:DNA-binding transcription factor activity, RNA polymerase II-specific"/>
    <property type="evidence" value="ECO:0007669"/>
    <property type="project" value="InterPro"/>
</dbReference>
<accession>A0A8H7AB12</accession>
<keyword evidence="5" id="KW-0539">Nucleus</keyword>
<dbReference type="PANTHER" id="PTHR47840:SF1">
    <property type="entry name" value="ZN(II)2CYS6 TRANSCRIPTION FACTOR (EUROFUNG)"/>
    <property type="match status" value="1"/>
</dbReference>
<feature type="compositionally biased region" description="Polar residues" evidence="6">
    <location>
        <begin position="705"/>
        <end position="729"/>
    </location>
</feature>
<evidence type="ECO:0000259" key="7">
    <source>
        <dbReference type="PROSITE" id="PS50048"/>
    </source>
</evidence>
<protein>
    <recommendedName>
        <fullName evidence="7">Zn(2)-C6 fungal-type domain-containing protein</fullName>
    </recommendedName>
</protein>
<comment type="caution">
    <text evidence="8">The sequence shown here is derived from an EMBL/GenBank/DDBJ whole genome shotgun (WGS) entry which is preliminary data.</text>
</comment>
<dbReference type="SMART" id="SM00066">
    <property type="entry name" value="GAL4"/>
    <property type="match status" value="1"/>
</dbReference>
<keyword evidence="1" id="KW-0479">Metal-binding</keyword>
<dbReference type="CDD" id="cd00067">
    <property type="entry name" value="GAL4"/>
    <property type="match status" value="1"/>
</dbReference>
<dbReference type="GO" id="GO:0008270">
    <property type="term" value="F:zinc ion binding"/>
    <property type="evidence" value="ECO:0007669"/>
    <property type="project" value="InterPro"/>
</dbReference>
<dbReference type="InterPro" id="IPR001138">
    <property type="entry name" value="Zn2Cys6_DnaBD"/>
</dbReference>
<evidence type="ECO:0000256" key="4">
    <source>
        <dbReference type="ARBA" id="ARBA00023163"/>
    </source>
</evidence>
<evidence type="ECO:0000256" key="6">
    <source>
        <dbReference type="SAM" id="MobiDB-lite"/>
    </source>
</evidence>
<dbReference type="GO" id="GO:0003677">
    <property type="term" value="F:DNA binding"/>
    <property type="evidence" value="ECO:0007669"/>
    <property type="project" value="UniProtKB-KW"/>
</dbReference>
<dbReference type="AlphaFoldDB" id="A0A8H7AB12"/>
<dbReference type="PANTHER" id="PTHR47840">
    <property type="entry name" value="ZN(II)2CYS6 TRANSCRIPTION FACTOR (EUROFUNG)-RELATED"/>
    <property type="match status" value="1"/>
</dbReference>
<keyword evidence="9" id="KW-1185">Reference proteome</keyword>
<feature type="compositionally biased region" description="Low complexity" evidence="6">
    <location>
        <begin position="666"/>
        <end position="678"/>
    </location>
</feature>
<dbReference type="CDD" id="cd12148">
    <property type="entry name" value="fungal_TF_MHR"/>
    <property type="match status" value="1"/>
</dbReference>
<organism evidence="8 9">
    <name type="scientific">Endocarpon pusillum</name>
    <dbReference type="NCBI Taxonomy" id="364733"/>
    <lineage>
        <taxon>Eukaryota</taxon>
        <taxon>Fungi</taxon>
        <taxon>Dikarya</taxon>
        <taxon>Ascomycota</taxon>
        <taxon>Pezizomycotina</taxon>
        <taxon>Eurotiomycetes</taxon>
        <taxon>Chaetothyriomycetidae</taxon>
        <taxon>Verrucariales</taxon>
        <taxon>Verrucariaceae</taxon>
        <taxon>Endocarpon</taxon>
    </lineage>
</organism>
<proteinExistence type="predicted"/>
<sequence>MGAHYSESPPGPTHGTSHSDHVQGPPRKKMRKGTKSCLECRRRKIKCTFEPGSTAVCKECYARGSTCIDQEHGDHQAVNSVAATDQAYSLRERVTHLEGLVKEVLNRLPYGGDRSPSANSSAAADTHSAAVVLKSLRNTSTVPPAETGLPLPSGLREDAPALSLFDNAVFTRKDDPPQISRERYNKNKALTQALTAMLPGARELDIILDVSGNWWTIWRKMFPEITDRRCSTIKESISHSLRSENPAEVAKMILCIAISIDQLPSDWNFSQLHLDGSRQELMERYIATVDQLITSDDEIAGTVDGIECMCLQAKYYINIGRPRRAWLVSRRAISFAQLLGLHRLALMKPAKPDLQHTRQVSLWAHLFQGDQYLALTLGLPLSIQSQFCDPCIPAIGQPTEHTEGDAFLLRISPIIAKIADRNQNPTLDFSLTLRLDQEMDELAQSVSKDWWGKTDAPAPTLEEHYDRLRSQFYFHLVRKLLHLPFMLKSSADKRYQYSYTAALDSSRDMIRFYDALRGSDTVGPFICKLVDFQAFSAAMLILLNLYGYSYGSQKNEEQDQSDSALVDTTIEILRGASKEAGGIVAAQSLKALEMIAEARHGCNGENHGQTVKVSIPYFGTVRVGAGKDFHIPKPGVYPRSAARPRQQNCAPAPAPRAKASSNAGLPTPSSATASTSQVSPPPSLPNDPSCSSTSTSLFPSPYTTNSLSYTDVSSQPEPARNQNSHTNKNFADDPFISFDSYMAVPPMGVGGMNMDHFQTGMTPGVEAGGAEMMNGMNNGFPWLGGGLDLDAGWNWFGTDGVAFGSTGNADP</sequence>
<reference evidence="8" key="1">
    <citation type="submission" date="2020-02" db="EMBL/GenBank/DDBJ databases">
        <authorList>
            <person name="Palmer J.M."/>
        </authorList>
    </citation>
    <scope>NUCLEOTIDE SEQUENCE</scope>
    <source>
        <strain evidence="8">EPUS1.4</strain>
        <tissue evidence="8">Thallus</tissue>
    </source>
</reference>
<dbReference type="Proteomes" id="UP000606974">
    <property type="component" value="Unassembled WGS sequence"/>
</dbReference>
<name>A0A8H7AB12_9EURO</name>